<dbReference type="PROSITE" id="PS50885">
    <property type="entry name" value="HAMP"/>
    <property type="match status" value="1"/>
</dbReference>
<dbReference type="PANTHER" id="PTHR32089:SF112">
    <property type="entry name" value="LYSOZYME-LIKE PROTEIN-RELATED"/>
    <property type="match status" value="1"/>
</dbReference>
<reference evidence="7 8" key="1">
    <citation type="submission" date="2020-06" db="EMBL/GenBank/DDBJ databases">
        <title>Complete Genome Sequence of Clostridium muelleri sp. nov. P21T, an Acid-Alcohol Producing Acetogen Isolated from Old Hay.</title>
        <authorList>
            <person name="Duncan K.E."/>
            <person name="Tanner R.S."/>
        </authorList>
    </citation>
    <scope>NUCLEOTIDE SEQUENCE [LARGE SCALE GENOMIC DNA]</scope>
    <source>
        <strain evidence="7 8">P21</strain>
    </source>
</reference>
<name>A0A7Y0EI84_9CLOT</name>
<dbReference type="AlphaFoldDB" id="A0A7Y0EI84"/>
<dbReference type="SUPFAM" id="SSF58104">
    <property type="entry name" value="Methyl-accepting chemotaxis protein (MCP) signaling domain"/>
    <property type="match status" value="1"/>
</dbReference>
<dbReference type="GO" id="GO:0016020">
    <property type="term" value="C:membrane"/>
    <property type="evidence" value="ECO:0007669"/>
    <property type="project" value="InterPro"/>
</dbReference>
<dbReference type="GO" id="GO:0004888">
    <property type="term" value="F:transmembrane signaling receptor activity"/>
    <property type="evidence" value="ECO:0007669"/>
    <property type="project" value="InterPro"/>
</dbReference>
<evidence type="ECO:0000256" key="1">
    <source>
        <dbReference type="ARBA" id="ARBA00023224"/>
    </source>
</evidence>
<accession>A0A7Y0EI84</accession>
<dbReference type="InterPro" id="IPR004090">
    <property type="entry name" value="Chemotax_Me-accpt_rcpt"/>
</dbReference>
<dbReference type="RefSeq" id="WP_169298542.1">
    <property type="nucleotide sequence ID" value="NZ_JABBNI010000027.1"/>
</dbReference>
<keyword evidence="4" id="KW-0812">Transmembrane</keyword>
<organism evidence="7 8">
    <name type="scientific">Clostridium muellerianum</name>
    <dbReference type="NCBI Taxonomy" id="2716538"/>
    <lineage>
        <taxon>Bacteria</taxon>
        <taxon>Bacillati</taxon>
        <taxon>Bacillota</taxon>
        <taxon>Clostridia</taxon>
        <taxon>Eubacteriales</taxon>
        <taxon>Clostridiaceae</taxon>
        <taxon>Clostridium</taxon>
    </lineage>
</organism>
<dbReference type="GO" id="GO:0007165">
    <property type="term" value="P:signal transduction"/>
    <property type="evidence" value="ECO:0007669"/>
    <property type="project" value="UniProtKB-KW"/>
</dbReference>
<evidence type="ECO:0000256" key="3">
    <source>
        <dbReference type="PROSITE-ProRule" id="PRU00284"/>
    </source>
</evidence>
<dbReference type="EMBL" id="JABBNI010000027">
    <property type="protein sequence ID" value="NMM63949.1"/>
    <property type="molecule type" value="Genomic_DNA"/>
</dbReference>
<dbReference type="Proteomes" id="UP000537131">
    <property type="component" value="Unassembled WGS sequence"/>
</dbReference>
<dbReference type="PROSITE" id="PS50111">
    <property type="entry name" value="CHEMOTAXIS_TRANSDUC_2"/>
    <property type="match status" value="1"/>
</dbReference>
<proteinExistence type="inferred from homology"/>
<dbReference type="InterPro" id="IPR004089">
    <property type="entry name" value="MCPsignal_dom"/>
</dbReference>
<dbReference type="Gene3D" id="1.10.287.950">
    <property type="entry name" value="Methyl-accepting chemotaxis protein"/>
    <property type="match status" value="1"/>
</dbReference>
<keyword evidence="1 3" id="KW-0807">Transducer</keyword>
<keyword evidence="4" id="KW-1133">Transmembrane helix</keyword>
<evidence type="ECO:0000313" key="8">
    <source>
        <dbReference type="Proteomes" id="UP000537131"/>
    </source>
</evidence>
<evidence type="ECO:0000256" key="4">
    <source>
        <dbReference type="SAM" id="Phobius"/>
    </source>
</evidence>
<dbReference type="SMART" id="SM00304">
    <property type="entry name" value="HAMP"/>
    <property type="match status" value="1"/>
</dbReference>
<dbReference type="SMART" id="SM00283">
    <property type="entry name" value="MA"/>
    <property type="match status" value="1"/>
</dbReference>
<dbReference type="InterPro" id="IPR024478">
    <property type="entry name" value="HlyB_4HB_MCP"/>
</dbReference>
<gene>
    <name evidence="7" type="ORF">HBE96_14950</name>
</gene>
<dbReference type="InterPro" id="IPR047347">
    <property type="entry name" value="YvaQ-like_sensor"/>
</dbReference>
<comment type="similarity">
    <text evidence="2">Belongs to the methyl-accepting chemotaxis (MCP) protein family.</text>
</comment>
<comment type="caution">
    <text evidence="7">The sequence shown here is derived from an EMBL/GenBank/DDBJ whole genome shotgun (WGS) entry which is preliminary data.</text>
</comment>
<dbReference type="CDD" id="cd19411">
    <property type="entry name" value="MCP2201-like_sensor"/>
    <property type="match status" value="1"/>
</dbReference>
<dbReference type="InterPro" id="IPR003660">
    <property type="entry name" value="HAMP_dom"/>
</dbReference>
<dbReference type="Gene3D" id="1.10.8.500">
    <property type="entry name" value="HAMP domain in histidine kinase"/>
    <property type="match status" value="1"/>
</dbReference>
<dbReference type="Pfam" id="PF12729">
    <property type="entry name" value="4HB_MCP_1"/>
    <property type="match status" value="1"/>
</dbReference>
<protein>
    <submittedName>
        <fullName evidence="7">Methyl-accepting chemotaxis protein</fullName>
    </submittedName>
</protein>
<feature type="transmembrane region" description="Helical" evidence="4">
    <location>
        <begin position="190"/>
        <end position="212"/>
    </location>
</feature>
<feature type="domain" description="HAMP" evidence="6">
    <location>
        <begin position="209"/>
        <end position="263"/>
    </location>
</feature>
<evidence type="ECO:0000259" key="5">
    <source>
        <dbReference type="PROSITE" id="PS50111"/>
    </source>
</evidence>
<sequence length="569" mass="62890">MFKTIRVKLIFLVGALVLALISIGILSINNLKLVNEQSSIISKNWLPGVRYSEELNTMTSDFRIMEYEHVIANDNDVMASKEKEMDEKSKEISNTMTLYEKSFYNDEDKKLLESVKDEWNKYLELHRQVIKLSRELKTADATKIMNGDGKKAFDSASSTLLKLVKFNQTMAEKASKQGDDIYSLSRNTSIAIIFVISIGAVVLAFFIISNIIKSLKSIKKELELLADKGGDLTQEIQVKSKDEIAELADSINKFLSNIRMIVKSVDESTEHVIEKNDNISSKITNLASNVEQVSATTEEIAAGMEETAASSEEMTASSHEIERAVQSIAEKSQQGAVAAAAINKKAETSKHSFIESQRRALSVFNETKNSLEVAIENSKVVEQINVLSEAIMDITSQTSLLALNAAIEAARAGEAGKGFSVVADEIRKLAEKSSDTVVEIQNITKKVTESVSDLSDNSNQLLTFMSTDVYDDYKSMLKLIDKYSSDAQFVDNLVMEFSSTSEELLASIQDILKTIDQVAQSSNEGAAGTSEISEKIIDITNKTDEIVTDLDSSKESANKLIQQISKFKF</sequence>
<evidence type="ECO:0000259" key="6">
    <source>
        <dbReference type="PROSITE" id="PS50885"/>
    </source>
</evidence>
<dbReference type="PANTHER" id="PTHR32089">
    <property type="entry name" value="METHYL-ACCEPTING CHEMOTAXIS PROTEIN MCPB"/>
    <property type="match status" value="1"/>
</dbReference>
<dbReference type="GO" id="GO:0006935">
    <property type="term" value="P:chemotaxis"/>
    <property type="evidence" value="ECO:0007669"/>
    <property type="project" value="InterPro"/>
</dbReference>
<evidence type="ECO:0000313" key="7">
    <source>
        <dbReference type="EMBL" id="NMM63949.1"/>
    </source>
</evidence>
<dbReference type="Pfam" id="PF00015">
    <property type="entry name" value="MCPsignal"/>
    <property type="match status" value="1"/>
</dbReference>
<keyword evidence="8" id="KW-1185">Reference proteome</keyword>
<dbReference type="PRINTS" id="PR00260">
    <property type="entry name" value="CHEMTRNSDUCR"/>
</dbReference>
<keyword evidence="4" id="KW-0472">Membrane</keyword>
<dbReference type="CDD" id="cd06225">
    <property type="entry name" value="HAMP"/>
    <property type="match status" value="1"/>
</dbReference>
<feature type="domain" description="Methyl-accepting transducer" evidence="5">
    <location>
        <begin position="275"/>
        <end position="540"/>
    </location>
</feature>
<dbReference type="Pfam" id="PF00672">
    <property type="entry name" value="HAMP"/>
    <property type="match status" value="1"/>
</dbReference>
<evidence type="ECO:0000256" key="2">
    <source>
        <dbReference type="ARBA" id="ARBA00029447"/>
    </source>
</evidence>